<feature type="transmembrane region" description="Helical" evidence="5">
    <location>
        <begin position="137"/>
        <end position="157"/>
    </location>
</feature>
<evidence type="ECO:0000256" key="4">
    <source>
        <dbReference type="ARBA" id="ARBA00023136"/>
    </source>
</evidence>
<dbReference type="KEGG" id="slim:SCL_2511"/>
<accession>A0A1B4XJ14</accession>
<evidence type="ECO:0000256" key="5">
    <source>
        <dbReference type="SAM" id="Phobius"/>
    </source>
</evidence>
<keyword evidence="4 5" id="KW-0472">Membrane</keyword>
<name>A0A1B4XJ14_9GAMM</name>
<evidence type="ECO:0000313" key="8">
    <source>
        <dbReference type="Proteomes" id="UP000243180"/>
    </source>
</evidence>
<evidence type="ECO:0000256" key="3">
    <source>
        <dbReference type="ARBA" id="ARBA00022989"/>
    </source>
</evidence>
<protein>
    <submittedName>
        <fullName evidence="7">Membrane protein</fullName>
    </submittedName>
</protein>
<gene>
    <name evidence="7" type="ORF">SCL_2511</name>
</gene>
<dbReference type="Proteomes" id="UP000243180">
    <property type="component" value="Chromosome"/>
</dbReference>
<reference evidence="7 8" key="1">
    <citation type="submission" date="2015-05" db="EMBL/GenBank/DDBJ databases">
        <title>Complete genome sequence of a sulfur-oxidizing gammaproteobacterium strain HA5.</title>
        <authorList>
            <person name="Miura A."/>
            <person name="Kojima H."/>
            <person name="Fukui M."/>
        </authorList>
    </citation>
    <scope>NUCLEOTIDE SEQUENCE [LARGE SCALE GENOMIC DNA]</scope>
    <source>
        <strain evidence="7 8">HA5</strain>
    </source>
</reference>
<keyword evidence="8" id="KW-1185">Reference proteome</keyword>
<dbReference type="Pfam" id="PF04893">
    <property type="entry name" value="Yip1"/>
    <property type="match status" value="1"/>
</dbReference>
<feature type="transmembrane region" description="Helical" evidence="5">
    <location>
        <begin position="164"/>
        <end position="190"/>
    </location>
</feature>
<feature type="domain" description="Yip1" evidence="6">
    <location>
        <begin position="7"/>
        <end position="181"/>
    </location>
</feature>
<dbReference type="AlphaFoldDB" id="A0A1B4XJ14"/>
<dbReference type="EMBL" id="AP014879">
    <property type="protein sequence ID" value="BAV34788.1"/>
    <property type="molecule type" value="Genomic_DNA"/>
</dbReference>
<organism evidence="7 8">
    <name type="scientific">Sulfuricaulis limicola</name>
    <dbReference type="NCBI Taxonomy" id="1620215"/>
    <lineage>
        <taxon>Bacteria</taxon>
        <taxon>Pseudomonadati</taxon>
        <taxon>Pseudomonadota</taxon>
        <taxon>Gammaproteobacteria</taxon>
        <taxon>Acidiferrobacterales</taxon>
        <taxon>Acidiferrobacteraceae</taxon>
        <taxon>Sulfuricaulis</taxon>
    </lineage>
</organism>
<feature type="transmembrane region" description="Helical" evidence="5">
    <location>
        <begin position="31"/>
        <end position="49"/>
    </location>
</feature>
<comment type="subcellular location">
    <subcellularLocation>
        <location evidence="1">Membrane</location>
        <topology evidence="1">Multi-pass membrane protein</topology>
    </subcellularLocation>
</comment>
<dbReference type="InParanoid" id="A0A1B4XJ14"/>
<evidence type="ECO:0000259" key="6">
    <source>
        <dbReference type="Pfam" id="PF04893"/>
    </source>
</evidence>
<dbReference type="GO" id="GO:0016020">
    <property type="term" value="C:membrane"/>
    <property type="evidence" value="ECO:0007669"/>
    <property type="project" value="UniProtKB-SubCell"/>
</dbReference>
<dbReference type="InterPro" id="IPR006977">
    <property type="entry name" value="Yip1_dom"/>
</dbReference>
<feature type="transmembrane region" description="Helical" evidence="5">
    <location>
        <begin position="109"/>
        <end position="131"/>
    </location>
</feature>
<evidence type="ECO:0000256" key="2">
    <source>
        <dbReference type="ARBA" id="ARBA00022692"/>
    </source>
</evidence>
<dbReference type="InterPro" id="IPR036259">
    <property type="entry name" value="MFS_trans_sf"/>
</dbReference>
<proteinExistence type="predicted"/>
<evidence type="ECO:0000313" key="7">
    <source>
        <dbReference type="EMBL" id="BAV34788.1"/>
    </source>
</evidence>
<keyword evidence="2 5" id="KW-0812">Transmembrane</keyword>
<feature type="transmembrane region" description="Helical" evidence="5">
    <location>
        <begin position="69"/>
        <end position="88"/>
    </location>
</feature>
<dbReference type="SUPFAM" id="SSF103473">
    <property type="entry name" value="MFS general substrate transporter"/>
    <property type="match status" value="1"/>
</dbReference>
<dbReference type="FunCoup" id="A0A1B4XJ14">
    <property type="interactions" value="10"/>
</dbReference>
<sequence>MILSHVWGLLSHPEEEWKSIRKENCTIGKCYCSHVLLLATIPPLAGYFGTTQVGWQVVTREVQKLTPESALWIAILSYLTILVAVFFIGKMIHWMGQTYGAKQTLPQCIALAAYTATPLFLSGLMLLYPLLWLNLLIGLPVLGYSVYLLYTGVPIVMGIPEERGFLFSTAVLAVGLVTLVAVLVATVILWDIGIGPVYAG</sequence>
<keyword evidence="3 5" id="KW-1133">Transmembrane helix</keyword>
<evidence type="ECO:0000256" key="1">
    <source>
        <dbReference type="ARBA" id="ARBA00004141"/>
    </source>
</evidence>